<evidence type="ECO:0000313" key="3">
    <source>
        <dbReference type="EMBL" id="KAK4498420.1"/>
    </source>
</evidence>
<evidence type="ECO:0000259" key="2">
    <source>
        <dbReference type="SMART" id="SM01083"/>
    </source>
</evidence>
<feature type="region of interest" description="Disordered" evidence="1">
    <location>
        <begin position="380"/>
        <end position="405"/>
    </location>
</feature>
<feature type="compositionally biased region" description="Basic and acidic residues" evidence="1">
    <location>
        <begin position="219"/>
        <end position="229"/>
    </location>
</feature>
<sequence>MPLHLLGKKSWNVYNTDNVERVRRDEAEAQAREEAEEQRMQEEDAKRRIAILRGEEPAPLKPAAEPEDASSGWREKKDDDTYDRRDRKRRRVRGEDDTDRDIRYARQDTATGAKATKALLKKGEKDAPLEDHAGHIQLFPAPDEVAIRKTEKNAELEAEKEKKRKREEDKITMRFSNAAGYQNGVQKPWYASSRDVSQDPAKDVVLAEAQGKDVWGNEDPLRKEREKARISGNDPFAAMQQAQKQLKQSEKDKDAWEKKQKRELEELKKQQRREKRRIDADEDDLDGFSLDAPIQGKKESGHTDTGTTTEDTAAEVEAERETEKEGRRAIVTGMRTATDQSPKSCVVMRNRRQWAFRQWLFNCLHWVGKGSKKIQTAFDPRNEARGSDPEPLALSSQPQHANVML</sequence>
<feature type="compositionally biased region" description="Basic and acidic residues" evidence="1">
    <location>
        <begin position="18"/>
        <end position="58"/>
    </location>
</feature>
<name>A0ABR0EB99_ZASCE</name>
<feature type="compositionally biased region" description="Low complexity" evidence="1">
    <location>
        <begin position="237"/>
        <end position="246"/>
    </location>
</feature>
<keyword evidence="4" id="KW-1185">Reference proteome</keyword>
<feature type="compositionally biased region" description="Basic and acidic residues" evidence="1">
    <location>
        <begin position="150"/>
        <end position="172"/>
    </location>
</feature>
<protein>
    <recommendedName>
        <fullName evidence="2">CBF1-interacting co-repressor CIR N-terminal domain-containing protein</fullName>
    </recommendedName>
</protein>
<feature type="compositionally biased region" description="Basic and acidic residues" evidence="1">
    <location>
        <begin position="247"/>
        <end position="269"/>
    </location>
</feature>
<dbReference type="InterPro" id="IPR039875">
    <property type="entry name" value="LENG1-like"/>
</dbReference>
<reference evidence="3 4" key="1">
    <citation type="journal article" date="2023" name="G3 (Bethesda)">
        <title>A chromosome-level genome assembly of Zasmidium syzygii isolated from banana leaves.</title>
        <authorList>
            <person name="van Westerhoven A.C."/>
            <person name="Mehrabi R."/>
            <person name="Talebi R."/>
            <person name="Steentjes M.B.F."/>
            <person name="Corcolon B."/>
            <person name="Chong P.A."/>
            <person name="Kema G.H.J."/>
            <person name="Seidl M.F."/>
        </authorList>
    </citation>
    <scope>NUCLEOTIDE SEQUENCE [LARGE SCALE GENOMIC DNA]</scope>
    <source>
        <strain evidence="3 4">P124</strain>
    </source>
</reference>
<feature type="region of interest" description="Disordered" evidence="1">
    <location>
        <begin position="1"/>
        <end position="126"/>
    </location>
</feature>
<feature type="compositionally biased region" description="Polar residues" evidence="1">
    <location>
        <begin position="394"/>
        <end position="405"/>
    </location>
</feature>
<dbReference type="Pfam" id="PF10197">
    <property type="entry name" value="Cir_N"/>
    <property type="match status" value="1"/>
</dbReference>
<dbReference type="PANTHER" id="PTHR22093:SF0">
    <property type="entry name" value="LEUKOCYTE RECEPTOR CLUSTER MEMBER 1"/>
    <property type="match status" value="1"/>
</dbReference>
<dbReference type="SMART" id="SM01083">
    <property type="entry name" value="Cir_N"/>
    <property type="match status" value="1"/>
</dbReference>
<organism evidence="3 4">
    <name type="scientific">Zasmidium cellare</name>
    <name type="common">Wine cellar mold</name>
    <name type="synonym">Racodium cellare</name>
    <dbReference type="NCBI Taxonomy" id="395010"/>
    <lineage>
        <taxon>Eukaryota</taxon>
        <taxon>Fungi</taxon>
        <taxon>Dikarya</taxon>
        <taxon>Ascomycota</taxon>
        <taxon>Pezizomycotina</taxon>
        <taxon>Dothideomycetes</taxon>
        <taxon>Dothideomycetidae</taxon>
        <taxon>Mycosphaerellales</taxon>
        <taxon>Mycosphaerellaceae</taxon>
        <taxon>Zasmidium</taxon>
    </lineage>
</organism>
<dbReference type="EMBL" id="JAXOVC010000008">
    <property type="protein sequence ID" value="KAK4498420.1"/>
    <property type="molecule type" value="Genomic_DNA"/>
</dbReference>
<feature type="domain" description="CBF1-interacting co-repressor CIR N-terminal" evidence="2">
    <location>
        <begin position="10"/>
        <end position="46"/>
    </location>
</feature>
<evidence type="ECO:0000256" key="1">
    <source>
        <dbReference type="SAM" id="MobiDB-lite"/>
    </source>
</evidence>
<comment type="caution">
    <text evidence="3">The sequence shown here is derived from an EMBL/GenBank/DDBJ whole genome shotgun (WGS) entry which is preliminary data.</text>
</comment>
<feature type="compositionally biased region" description="Low complexity" evidence="1">
    <location>
        <begin position="109"/>
        <end position="118"/>
    </location>
</feature>
<feature type="region of interest" description="Disordered" evidence="1">
    <location>
        <begin position="208"/>
        <end position="325"/>
    </location>
</feature>
<accession>A0ABR0EB99</accession>
<evidence type="ECO:0000313" key="4">
    <source>
        <dbReference type="Proteomes" id="UP001305779"/>
    </source>
</evidence>
<dbReference type="Proteomes" id="UP001305779">
    <property type="component" value="Unassembled WGS sequence"/>
</dbReference>
<gene>
    <name evidence="3" type="ORF">PRZ48_011078</name>
</gene>
<feature type="region of interest" description="Disordered" evidence="1">
    <location>
        <begin position="150"/>
        <end position="185"/>
    </location>
</feature>
<dbReference type="PANTHER" id="PTHR22093">
    <property type="entry name" value="LEUKOCYTE RECEPTOR CLUSTER LRC MEMBER 1"/>
    <property type="match status" value="1"/>
</dbReference>
<feature type="compositionally biased region" description="Basic and acidic residues" evidence="1">
    <location>
        <begin position="73"/>
        <end position="85"/>
    </location>
</feature>
<dbReference type="InterPro" id="IPR019339">
    <property type="entry name" value="CIR_N_dom"/>
</dbReference>
<proteinExistence type="predicted"/>